<dbReference type="CDD" id="cd00336">
    <property type="entry name" value="Ribosomal_L22"/>
    <property type="match status" value="1"/>
</dbReference>
<keyword evidence="2 6" id="KW-0689">Ribosomal protein</keyword>
<evidence type="ECO:0000256" key="3">
    <source>
        <dbReference type="ARBA" id="ARBA00023274"/>
    </source>
</evidence>
<keyword evidence="7" id="KW-1185">Reference proteome</keyword>
<dbReference type="InterPro" id="IPR005721">
    <property type="entry name" value="Ribosomal_uL22_euk/arc"/>
</dbReference>
<dbReference type="InterPro" id="IPR036394">
    <property type="entry name" value="Ribosomal_uL22_sf"/>
</dbReference>
<sequence length="99" mass="11599">MPLKRAIRFLKNVTEKTEIVPFRRYKGGVGRKAQCQAWGTTQGRWPKKSAEFLLHLLRNAESNAEYKGLDVDHLVVDHIMVQRAPKMRRRTYRAHGRIN</sequence>
<dbReference type="InterPro" id="IPR001063">
    <property type="entry name" value="Ribosomal_uL22"/>
</dbReference>
<evidence type="ECO:0000256" key="1">
    <source>
        <dbReference type="ARBA" id="ARBA00009451"/>
    </source>
</evidence>
<dbReference type="GO" id="GO:0022625">
    <property type="term" value="C:cytosolic large ribosomal subunit"/>
    <property type="evidence" value="ECO:0007669"/>
    <property type="project" value="TreeGrafter"/>
</dbReference>
<dbReference type="Gene3D" id="3.90.470.10">
    <property type="entry name" value="Ribosomal protein L22/L17"/>
    <property type="match status" value="1"/>
</dbReference>
<keyword evidence="3 6" id="KW-0687">Ribonucleoprotein</keyword>
<dbReference type="NCBIfam" id="TIGR01038">
    <property type="entry name" value="uL22_arch_euk"/>
    <property type="match status" value="1"/>
</dbReference>
<comment type="similarity">
    <text evidence="1 6">Belongs to the universal ribosomal protein uL22 family.</text>
</comment>
<evidence type="ECO:0000256" key="4">
    <source>
        <dbReference type="ARBA" id="ARBA00035207"/>
    </source>
</evidence>
<dbReference type="Pfam" id="PF00237">
    <property type="entry name" value="Ribosomal_L22"/>
    <property type="match status" value="1"/>
</dbReference>
<dbReference type="GO" id="GO:0003735">
    <property type="term" value="F:structural constituent of ribosome"/>
    <property type="evidence" value="ECO:0007669"/>
    <property type="project" value="InterPro"/>
</dbReference>
<dbReference type="WBParaSite" id="nRc.2.0.1.t30913-RA">
    <property type="protein sequence ID" value="nRc.2.0.1.t30913-RA"/>
    <property type="gene ID" value="nRc.2.0.1.g30913"/>
</dbReference>
<proteinExistence type="inferred from homology"/>
<dbReference type="SUPFAM" id="SSF54843">
    <property type="entry name" value="Ribosomal protein L22"/>
    <property type="match status" value="1"/>
</dbReference>
<dbReference type="GO" id="GO:0002181">
    <property type="term" value="P:cytoplasmic translation"/>
    <property type="evidence" value="ECO:0007669"/>
    <property type="project" value="TreeGrafter"/>
</dbReference>
<dbReference type="AlphaFoldDB" id="A0A915JXV4"/>
<protein>
    <recommendedName>
        <fullName evidence="4">Large ribosomal subunit protein uL22</fullName>
    </recommendedName>
    <alternativeName>
        <fullName evidence="5">60S ribosomal protein L17</fullName>
    </alternativeName>
</protein>
<accession>A0A915JXV4</accession>
<evidence type="ECO:0000313" key="8">
    <source>
        <dbReference type="WBParaSite" id="nRc.2.0.1.t30913-RA"/>
    </source>
</evidence>
<evidence type="ECO:0000313" key="7">
    <source>
        <dbReference type="Proteomes" id="UP000887565"/>
    </source>
</evidence>
<name>A0A915JXV4_ROMCU</name>
<dbReference type="OMA" id="SNAELKX"/>
<evidence type="ECO:0000256" key="6">
    <source>
        <dbReference type="RuleBase" id="RU004005"/>
    </source>
</evidence>
<dbReference type="Proteomes" id="UP000887565">
    <property type="component" value="Unplaced"/>
</dbReference>
<organism evidence="7 8">
    <name type="scientific">Romanomermis culicivorax</name>
    <name type="common">Nematode worm</name>
    <dbReference type="NCBI Taxonomy" id="13658"/>
    <lineage>
        <taxon>Eukaryota</taxon>
        <taxon>Metazoa</taxon>
        <taxon>Ecdysozoa</taxon>
        <taxon>Nematoda</taxon>
        <taxon>Enoplea</taxon>
        <taxon>Dorylaimia</taxon>
        <taxon>Mermithida</taxon>
        <taxon>Mermithoidea</taxon>
        <taxon>Mermithidae</taxon>
        <taxon>Romanomermis</taxon>
    </lineage>
</organism>
<evidence type="ECO:0000256" key="5">
    <source>
        <dbReference type="ARBA" id="ARBA00035325"/>
    </source>
</evidence>
<dbReference type="PANTHER" id="PTHR11593:SF10">
    <property type="entry name" value="60S RIBOSOMAL PROTEIN L17"/>
    <property type="match status" value="1"/>
</dbReference>
<evidence type="ECO:0000256" key="2">
    <source>
        <dbReference type="ARBA" id="ARBA00022980"/>
    </source>
</evidence>
<dbReference type="PANTHER" id="PTHR11593">
    <property type="entry name" value="60S RIBOSOMAL PROTEIN L17"/>
    <property type="match status" value="1"/>
</dbReference>
<reference evidence="8" key="1">
    <citation type="submission" date="2022-11" db="UniProtKB">
        <authorList>
            <consortium name="WormBaseParasite"/>
        </authorList>
    </citation>
    <scope>IDENTIFICATION</scope>
</reference>